<keyword evidence="2" id="KW-1185">Reference proteome</keyword>
<gene>
    <name evidence="1" type="ORF">SIL79_02550</name>
</gene>
<proteinExistence type="predicted"/>
<organism evidence="1 2">
    <name type="scientific">Shewanella indica</name>
    <dbReference type="NCBI Taxonomy" id="768528"/>
    <lineage>
        <taxon>Bacteria</taxon>
        <taxon>Pseudomonadati</taxon>
        <taxon>Pseudomonadota</taxon>
        <taxon>Gammaproteobacteria</taxon>
        <taxon>Alteromonadales</taxon>
        <taxon>Shewanellaceae</taxon>
        <taxon>Shewanella</taxon>
    </lineage>
</organism>
<comment type="caution">
    <text evidence="1">The sequence shown here is derived from an EMBL/GenBank/DDBJ whole genome shotgun (WGS) entry which is preliminary data.</text>
</comment>
<accession>A0ABU4Q741</accession>
<dbReference type="RefSeq" id="WP_319618943.1">
    <property type="nucleotide sequence ID" value="NZ_JAWXXR010000001.1"/>
</dbReference>
<dbReference type="GeneID" id="88622352"/>
<sequence>MVRSKWLSPLHAGNINWIYLYNSQNAIDKETLSLDGKSFVRD</sequence>
<protein>
    <submittedName>
        <fullName evidence="1">Uncharacterized protein</fullName>
    </submittedName>
</protein>
<dbReference type="Proteomes" id="UP001272773">
    <property type="component" value="Unassembled WGS sequence"/>
</dbReference>
<dbReference type="EMBL" id="JAWXXR010000001">
    <property type="protein sequence ID" value="MDX6015254.1"/>
    <property type="molecule type" value="Genomic_DNA"/>
</dbReference>
<evidence type="ECO:0000313" key="1">
    <source>
        <dbReference type="EMBL" id="MDX6015254.1"/>
    </source>
</evidence>
<evidence type="ECO:0000313" key="2">
    <source>
        <dbReference type="Proteomes" id="UP001272773"/>
    </source>
</evidence>
<name>A0ABU4Q741_9GAMM</name>
<reference evidence="1 2" key="1">
    <citation type="submission" date="2023-11" db="EMBL/GenBank/DDBJ databases">
        <title>MicrobeMod: A computational toolkit for identifying prokaryotic methylation and restriction-modification with nanopore sequencing.</title>
        <authorList>
            <person name="Crits-Christoph A."/>
            <person name="Kang S.C."/>
            <person name="Lee H."/>
            <person name="Ostrov N."/>
        </authorList>
    </citation>
    <scope>NUCLEOTIDE SEQUENCE [LARGE SCALE GENOMIC DNA]</scope>
    <source>
        <strain evidence="1 2">ATCC BAA-2732</strain>
    </source>
</reference>